<dbReference type="SUPFAM" id="SSF118310">
    <property type="entry name" value="AN1-like Zinc finger"/>
    <property type="match status" value="1"/>
</dbReference>
<keyword evidence="8" id="KW-1185">Reference proteome</keyword>
<feature type="domain" description="AN1-type" evidence="6">
    <location>
        <begin position="69"/>
        <end position="118"/>
    </location>
</feature>
<dbReference type="Gene3D" id="4.10.1110.10">
    <property type="entry name" value="AN1-like Zinc finger"/>
    <property type="match status" value="1"/>
</dbReference>
<feature type="compositionally biased region" description="Basic and acidic residues" evidence="5">
    <location>
        <begin position="19"/>
        <end position="42"/>
    </location>
</feature>
<evidence type="ECO:0000313" key="8">
    <source>
        <dbReference type="Proteomes" id="UP000010094"/>
    </source>
</evidence>
<dbReference type="InterPro" id="IPR000058">
    <property type="entry name" value="Znf_AN1"/>
</dbReference>
<evidence type="ECO:0000256" key="3">
    <source>
        <dbReference type="ARBA" id="ARBA00022833"/>
    </source>
</evidence>
<sequence>MDYLGPMKMEDFVRRMEEEIRSEDDVKKEDPGRREHISEPQIHKKRKIAIPPCSLQKKKHIADNNTVEKKESGVMSCGKCGKRLRLTNNYSCRCGNTYCIMHRFHDQHGCTFDYKTMAIAKLSAQNPKIVGKKIGEL</sequence>
<keyword evidence="3" id="KW-0862">Zinc</keyword>
<dbReference type="GO" id="GO:0008270">
    <property type="term" value="F:zinc ion binding"/>
    <property type="evidence" value="ECO:0007669"/>
    <property type="project" value="UniProtKB-KW"/>
</dbReference>
<dbReference type="Proteomes" id="UP000010094">
    <property type="component" value="Chromosome IV"/>
</dbReference>
<dbReference type="GeneID" id="20521087"/>
<dbReference type="KEGG" id="ero:EROM_040230"/>
<evidence type="ECO:0000256" key="1">
    <source>
        <dbReference type="ARBA" id="ARBA00022723"/>
    </source>
</evidence>
<evidence type="ECO:0000256" key="2">
    <source>
        <dbReference type="ARBA" id="ARBA00022771"/>
    </source>
</evidence>
<reference evidence="7 8" key="1">
    <citation type="journal article" date="2012" name="Proc. Natl. Acad. Sci. U.S.A.">
        <title>Gain and loss of multiple functionally related, horizontally transferred genes in the reduced genomes of two microsporidian parasites.</title>
        <authorList>
            <person name="Pombert J.-F."/>
            <person name="Selman M."/>
            <person name="Burki F."/>
            <person name="Bardell F.T."/>
            <person name="Farinelli L."/>
            <person name="Solter L.F."/>
            <person name="Whitman D.W."/>
            <person name="Weiss L.M."/>
            <person name="Corradi N."/>
            <person name="Keeling P.J."/>
        </authorList>
    </citation>
    <scope>NUCLEOTIDE SEQUENCE [LARGE SCALE GENOMIC DNA]</scope>
    <source>
        <strain evidence="7 8">SJ-2008</strain>
    </source>
</reference>
<dbReference type="Pfam" id="PF01428">
    <property type="entry name" value="zf-AN1"/>
    <property type="match status" value="1"/>
</dbReference>
<accession>I7AR23</accession>
<evidence type="ECO:0000256" key="4">
    <source>
        <dbReference type="PROSITE-ProRule" id="PRU00449"/>
    </source>
</evidence>
<dbReference type="InterPro" id="IPR050652">
    <property type="entry name" value="AN1_A20_ZnFinger"/>
</dbReference>
<dbReference type="PROSITE" id="PS51039">
    <property type="entry name" value="ZF_AN1"/>
    <property type="match status" value="1"/>
</dbReference>
<dbReference type="PANTHER" id="PTHR10634">
    <property type="entry name" value="AN1-TYPE ZINC FINGER PROTEIN"/>
    <property type="match status" value="1"/>
</dbReference>
<feature type="region of interest" description="Disordered" evidence="5">
    <location>
        <begin position="19"/>
        <end position="43"/>
    </location>
</feature>
<evidence type="ECO:0000256" key="5">
    <source>
        <dbReference type="SAM" id="MobiDB-lite"/>
    </source>
</evidence>
<name>I7AR23_ENCRO</name>
<evidence type="ECO:0000313" key="7">
    <source>
        <dbReference type="EMBL" id="AFN82792.1"/>
    </source>
</evidence>
<keyword evidence="2 4" id="KW-0863">Zinc-finger</keyword>
<dbReference type="RefSeq" id="XP_009264289.1">
    <property type="nucleotide sequence ID" value="XM_009266014.1"/>
</dbReference>
<dbReference type="AlphaFoldDB" id="I7AR23"/>
<protein>
    <recommendedName>
        <fullName evidence="6">AN1-type domain-containing protein</fullName>
    </recommendedName>
</protein>
<dbReference type="OrthoDB" id="428577at2759"/>
<keyword evidence="1" id="KW-0479">Metal-binding</keyword>
<dbReference type="InterPro" id="IPR035896">
    <property type="entry name" value="AN1-like_Znf"/>
</dbReference>
<proteinExistence type="predicted"/>
<evidence type="ECO:0000259" key="6">
    <source>
        <dbReference type="PROSITE" id="PS51039"/>
    </source>
</evidence>
<gene>
    <name evidence="7" type="ordered locus">EROM_040230</name>
</gene>
<dbReference type="HOGENOM" id="CLU_057016_6_1_1"/>
<dbReference type="SMART" id="SM00154">
    <property type="entry name" value="ZnF_AN1"/>
    <property type="match status" value="1"/>
</dbReference>
<organism evidence="7 8">
    <name type="scientific">Encephalitozoon romaleae (strain SJ-2008)</name>
    <name type="common">Microsporidian parasite</name>
    <dbReference type="NCBI Taxonomy" id="1178016"/>
    <lineage>
        <taxon>Eukaryota</taxon>
        <taxon>Fungi</taxon>
        <taxon>Fungi incertae sedis</taxon>
        <taxon>Microsporidia</taxon>
        <taxon>Unikaryonidae</taxon>
        <taxon>Encephalitozoon</taxon>
    </lineage>
</organism>
<dbReference type="VEuPathDB" id="MicrosporidiaDB:EROM_040230"/>
<dbReference type="EMBL" id="CP003521">
    <property type="protein sequence ID" value="AFN82792.1"/>
    <property type="molecule type" value="Genomic_DNA"/>
</dbReference>